<organism evidence="4 5">
    <name type="scientific">Georgenia daeguensis</name>
    <dbReference type="NCBI Taxonomy" id="908355"/>
    <lineage>
        <taxon>Bacteria</taxon>
        <taxon>Bacillati</taxon>
        <taxon>Actinomycetota</taxon>
        <taxon>Actinomycetes</taxon>
        <taxon>Micrococcales</taxon>
        <taxon>Bogoriellaceae</taxon>
        <taxon>Georgenia</taxon>
    </lineage>
</organism>
<evidence type="ECO:0000256" key="2">
    <source>
        <dbReference type="SAM" id="MobiDB-lite"/>
    </source>
</evidence>
<proteinExistence type="predicted"/>
<feature type="compositionally biased region" description="Low complexity" evidence="2">
    <location>
        <begin position="189"/>
        <end position="217"/>
    </location>
</feature>
<keyword evidence="5" id="KW-1185">Reference proteome</keyword>
<feature type="domain" description="DUF4352" evidence="3">
    <location>
        <begin position="297"/>
        <end position="415"/>
    </location>
</feature>
<evidence type="ECO:0000313" key="4">
    <source>
        <dbReference type="EMBL" id="GAA4285754.1"/>
    </source>
</evidence>
<feature type="compositionally biased region" description="Basic residues" evidence="2">
    <location>
        <begin position="113"/>
        <end position="128"/>
    </location>
</feature>
<feature type="region of interest" description="Disordered" evidence="2">
    <location>
        <begin position="183"/>
        <end position="228"/>
    </location>
</feature>
<accession>A0ABP8EP25</accession>
<name>A0ABP8EP25_9MICO</name>
<feature type="compositionally biased region" description="Low complexity" evidence="2">
    <location>
        <begin position="79"/>
        <end position="89"/>
    </location>
</feature>
<feature type="compositionally biased region" description="Pro residues" evidence="2">
    <location>
        <begin position="264"/>
        <end position="294"/>
    </location>
</feature>
<dbReference type="InterPro" id="IPR029050">
    <property type="entry name" value="Immunoprotect_excell_Ig-like"/>
</dbReference>
<evidence type="ECO:0000256" key="1">
    <source>
        <dbReference type="ARBA" id="ARBA00022729"/>
    </source>
</evidence>
<evidence type="ECO:0000259" key="3">
    <source>
        <dbReference type="Pfam" id="PF11611"/>
    </source>
</evidence>
<reference evidence="5" key="1">
    <citation type="journal article" date="2019" name="Int. J. Syst. Evol. Microbiol.">
        <title>The Global Catalogue of Microorganisms (GCM) 10K type strain sequencing project: providing services to taxonomists for standard genome sequencing and annotation.</title>
        <authorList>
            <consortium name="The Broad Institute Genomics Platform"/>
            <consortium name="The Broad Institute Genome Sequencing Center for Infectious Disease"/>
            <person name="Wu L."/>
            <person name="Ma J."/>
        </authorList>
    </citation>
    <scope>NUCLEOTIDE SEQUENCE [LARGE SCALE GENOMIC DNA]</scope>
    <source>
        <strain evidence="5">JCM 17459</strain>
    </source>
</reference>
<dbReference type="EMBL" id="BAABBA010000001">
    <property type="protein sequence ID" value="GAA4285754.1"/>
    <property type="molecule type" value="Genomic_DNA"/>
</dbReference>
<dbReference type="Gene3D" id="2.60.40.1240">
    <property type="match status" value="1"/>
</dbReference>
<dbReference type="RefSeq" id="WP_345036442.1">
    <property type="nucleotide sequence ID" value="NZ_BAABBA010000001.1"/>
</dbReference>
<protein>
    <recommendedName>
        <fullName evidence="3">DUF4352 domain-containing protein</fullName>
    </recommendedName>
</protein>
<dbReference type="InterPro" id="IPR029051">
    <property type="entry name" value="DUF4352"/>
</dbReference>
<feature type="region of interest" description="Disordered" evidence="2">
    <location>
        <begin position="250"/>
        <end position="300"/>
    </location>
</feature>
<sequence length="427" mass="42168">MSGPRPPWFPGQFGRADGEAAVFTGDPYTDTPTEAEPYAPASLPGHVTNPYGEVPAPPPSAPDAGSWLADGGTGGAPGRAGVEAVAGPVAAPPAGPTTGYEDFYEPGSVDRSRLRRPGRRSLSGRRHGPRGESRRKGRRSGAGGAQPPGDGAAAAAAAAGAGAGRGITVVPGGTGGFGVAGGSAGGGASPSSAGLAGRTGSEGSRSQRGRRAAAYGHRGSDGSPSQRRRRTAAWLAALVVVGVGVVVGTQHARDDGPTTADPGPTVPPRPAAPGTPGPTPDPLPSPTAVTPPPGEVAVGTTVSEGPFEVEVLGVSAGLGELAGATAAATAEGEFVVVRLRVTATQPGPSYFLDIDQRLLDPTGGAHEPDARAAMAVDGNRLWFAELDAGESAEGVIVFDVPPGTVPATLEVHASDEGTGARVDLPTP</sequence>
<feature type="region of interest" description="Disordered" evidence="2">
    <location>
        <begin position="23"/>
        <end position="165"/>
    </location>
</feature>
<evidence type="ECO:0000313" key="5">
    <source>
        <dbReference type="Proteomes" id="UP001499841"/>
    </source>
</evidence>
<dbReference type="Proteomes" id="UP001499841">
    <property type="component" value="Unassembled WGS sequence"/>
</dbReference>
<comment type="caution">
    <text evidence="4">The sequence shown here is derived from an EMBL/GenBank/DDBJ whole genome shotgun (WGS) entry which is preliminary data.</text>
</comment>
<feature type="compositionally biased region" description="Low complexity" evidence="2">
    <location>
        <begin position="147"/>
        <end position="160"/>
    </location>
</feature>
<gene>
    <name evidence="4" type="ORF">GCM10022262_01130</name>
</gene>
<dbReference type="Pfam" id="PF11611">
    <property type="entry name" value="DUF4352"/>
    <property type="match status" value="1"/>
</dbReference>
<keyword evidence="1" id="KW-0732">Signal</keyword>